<protein>
    <submittedName>
        <fullName evidence="1">Uncharacterized protein</fullName>
    </submittedName>
</protein>
<sequence length="213" mass="23243">MANLTAAKVNRVTYVEVKGGALIPGFGRVEPQLAVPCAPFRVRGVRSIAIVGNGPLGNEQHDEIRGADLVVRFNSLNNRLPGEPMHVWFLRHRSPGPLHYGALDDVNAVSNVTMIFLGGQSRNMAAVVRSFPGISPHNVQLVATEALRTDYRKHVGGPSSDPSTGYYGVQGIIACATRSMRVDLYGFNWVGRNTSVHKLQAEEVVIRPDINHR</sequence>
<proteinExistence type="predicted"/>
<dbReference type="AlphaFoldDB" id="A0AAW1PL91"/>
<evidence type="ECO:0000313" key="1">
    <source>
        <dbReference type="EMBL" id="KAK9808853.1"/>
    </source>
</evidence>
<keyword evidence="2" id="KW-1185">Reference proteome</keyword>
<dbReference type="EMBL" id="JALJOR010000011">
    <property type="protein sequence ID" value="KAK9808853.1"/>
    <property type="molecule type" value="Genomic_DNA"/>
</dbReference>
<organism evidence="1 2">
    <name type="scientific">[Myrmecia] bisecta</name>
    <dbReference type="NCBI Taxonomy" id="41462"/>
    <lineage>
        <taxon>Eukaryota</taxon>
        <taxon>Viridiplantae</taxon>
        <taxon>Chlorophyta</taxon>
        <taxon>core chlorophytes</taxon>
        <taxon>Trebouxiophyceae</taxon>
        <taxon>Trebouxiales</taxon>
        <taxon>Trebouxiaceae</taxon>
        <taxon>Myrmecia</taxon>
    </lineage>
</organism>
<evidence type="ECO:0000313" key="2">
    <source>
        <dbReference type="Proteomes" id="UP001489004"/>
    </source>
</evidence>
<comment type="caution">
    <text evidence="1">The sequence shown here is derived from an EMBL/GenBank/DDBJ whole genome shotgun (WGS) entry which is preliminary data.</text>
</comment>
<dbReference type="Proteomes" id="UP001489004">
    <property type="component" value="Unassembled WGS sequence"/>
</dbReference>
<gene>
    <name evidence="1" type="ORF">WJX72_005110</name>
</gene>
<accession>A0AAW1PL91</accession>
<name>A0AAW1PL91_9CHLO</name>
<reference evidence="1 2" key="1">
    <citation type="journal article" date="2024" name="Nat. Commun.">
        <title>Phylogenomics reveals the evolutionary origins of lichenization in chlorophyte algae.</title>
        <authorList>
            <person name="Puginier C."/>
            <person name="Libourel C."/>
            <person name="Otte J."/>
            <person name="Skaloud P."/>
            <person name="Haon M."/>
            <person name="Grisel S."/>
            <person name="Petersen M."/>
            <person name="Berrin J.G."/>
            <person name="Delaux P.M."/>
            <person name="Dal Grande F."/>
            <person name="Keller J."/>
        </authorList>
    </citation>
    <scope>NUCLEOTIDE SEQUENCE [LARGE SCALE GENOMIC DNA]</scope>
    <source>
        <strain evidence="1 2">SAG 2043</strain>
    </source>
</reference>